<reference evidence="9" key="1">
    <citation type="submission" date="2022-08" db="UniProtKB">
        <authorList>
            <consortium name="EnsemblMetazoa"/>
        </authorList>
    </citation>
    <scope>IDENTIFICATION</scope>
    <source>
        <strain evidence="9">Dongola</strain>
    </source>
</reference>
<evidence type="ECO:0000256" key="7">
    <source>
        <dbReference type="SAM" id="MobiDB-lite"/>
    </source>
</evidence>
<organism evidence="9 10">
    <name type="scientific">Anopheles arabiensis</name>
    <name type="common">Mosquito</name>
    <dbReference type="NCBI Taxonomy" id="7173"/>
    <lineage>
        <taxon>Eukaryota</taxon>
        <taxon>Metazoa</taxon>
        <taxon>Ecdysozoa</taxon>
        <taxon>Arthropoda</taxon>
        <taxon>Hexapoda</taxon>
        <taxon>Insecta</taxon>
        <taxon>Pterygota</taxon>
        <taxon>Neoptera</taxon>
        <taxon>Endopterygota</taxon>
        <taxon>Diptera</taxon>
        <taxon>Nematocera</taxon>
        <taxon>Culicoidea</taxon>
        <taxon>Culicidae</taxon>
        <taxon>Anophelinae</taxon>
        <taxon>Anopheles</taxon>
    </lineage>
</organism>
<evidence type="ECO:0000256" key="2">
    <source>
        <dbReference type="ARBA" id="ARBA00016807"/>
    </source>
</evidence>
<dbReference type="RefSeq" id="XP_040157195.1">
    <property type="nucleotide sequence ID" value="XM_040301261.1"/>
</dbReference>
<sequence length="292" mass="32633">MDAGPPPTIPAERRNSRINEDQLNRMVCMLEKAPDIARAIARGPQNVFWRRLAKELNDIGPATKDPSSWKKVWHDYKCSVKKRLVQYNEDISSGIYPKQLSVLHRRILKLLDLDLKRVKITEESGSDREDENNGTDADHSKDAFDMGDPMDSQSSTGAPGQEAAEDGTNRPASSSFSNTINACQQRLAKMPNITITKQKSDGDDDDPLSYCPKSATKSLPYGRGTKRKREECFEMALETNRSLIAVMKTSLTVQKELVAEVRGLKKVLEEFTESMRELNGGLRNSGESTKGK</sequence>
<proteinExistence type="predicted"/>
<dbReference type="GO" id="GO:0003677">
    <property type="term" value="F:DNA binding"/>
    <property type="evidence" value="ECO:0007669"/>
    <property type="project" value="UniProtKB-KW"/>
</dbReference>
<keyword evidence="3" id="KW-0805">Transcription regulation</keyword>
<keyword evidence="10" id="KW-1185">Reference proteome</keyword>
<evidence type="ECO:0000256" key="6">
    <source>
        <dbReference type="ARBA" id="ARBA00025466"/>
    </source>
</evidence>
<evidence type="ECO:0000313" key="9">
    <source>
        <dbReference type="EnsemblMetazoa" id="AARA009155-PA"/>
    </source>
</evidence>
<keyword evidence="4" id="KW-0238">DNA-binding</keyword>
<dbReference type="AlphaFoldDB" id="A0A182I6F2"/>
<dbReference type="KEGG" id="aara:120896809"/>
<comment type="subunit">
    <text evidence="1">Self-associates forming complexes of several hundred monomers.</text>
</comment>
<dbReference type="VEuPathDB" id="VectorBase:AARA009155"/>
<evidence type="ECO:0000259" key="8">
    <source>
        <dbReference type="Pfam" id="PF13873"/>
    </source>
</evidence>
<dbReference type="InterPro" id="IPR028002">
    <property type="entry name" value="Myb_DNA-bind_5"/>
</dbReference>
<accession>A0A182I6F2</accession>
<evidence type="ECO:0000256" key="3">
    <source>
        <dbReference type="ARBA" id="ARBA00023015"/>
    </source>
</evidence>
<evidence type="ECO:0000256" key="5">
    <source>
        <dbReference type="ARBA" id="ARBA00023163"/>
    </source>
</evidence>
<evidence type="ECO:0000256" key="4">
    <source>
        <dbReference type="ARBA" id="ARBA00023125"/>
    </source>
</evidence>
<dbReference type="GeneID" id="120896809"/>
<keyword evidence="5" id="KW-0804">Transcription</keyword>
<dbReference type="EnsemblMetazoa" id="AARA009155-RA">
    <property type="protein sequence ID" value="AARA009155-PA"/>
    <property type="gene ID" value="AARA009155"/>
</dbReference>
<feature type="domain" description="Myb/SANT-like DNA-binding" evidence="8">
    <location>
        <begin position="46"/>
        <end position="85"/>
    </location>
</feature>
<feature type="region of interest" description="Disordered" evidence="7">
    <location>
        <begin position="123"/>
        <end position="177"/>
    </location>
</feature>
<evidence type="ECO:0000256" key="1">
    <source>
        <dbReference type="ARBA" id="ARBA00011764"/>
    </source>
</evidence>
<name>A0A182I6F2_ANOAR</name>
<comment type="function">
    <text evidence="6">Involved in transvection phenomena (= synapsis-dependent gene expression), where the synaptic pairing of chromosomes carrying genes with which zeste interacts influences the expression of these genes. Zeste binds to DNA and stimulates transcription from a nearby promoter.</text>
</comment>
<protein>
    <recommendedName>
        <fullName evidence="2">Regulatory protein zeste</fullName>
    </recommendedName>
</protein>
<dbReference type="Pfam" id="PF13873">
    <property type="entry name" value="Myb_DNA-bind_5"/>
    <property type="match status" value="1"/>
</dbReference>
<evidence type="ECO:0000313" key="10">
    <source>
        <dbReference type="Proteomes" id="UP000075840"/>
    </source>
</evidence>
<dbReference type="Proteomes" id="UP000075840">
    <property type="component" value="Unassembled WGS sequence"/>
</dbReference>
<dbReference type="VEuPathDB" id="VectorBase:AARA21_011503"/>
<dbReference type="EMBL" id="APCN01003635">
    <property type="status" value="NOT_ANNOTATED_CDS"/>
    <property type="molecule type" value="Genomic_DNA"/>
</dbReference>